<evidence type="ECO:0000313" key="2">
    <source>
        <dbReference type="Proteomes" id="UP000288215"/>
    </source>
</evidence>
<gene>
    <name evidence="1" type="ORF">Metus_0583</name>
</gene>
<comment type="caution">
    <text evidence="1">The sequence shown here is derived from an EMBL/GenBank/DDBJ whole genome shotgun (WGS) entry which is preliminary data.</text>
</comment>
<dbReference type="AlphaFoldDB" id="A0A444L889"/>
<reference evidence="1 2" key="1">
    <citation type="submission" date="2018-12" db="EMBL/GenBank/DDBJ databases">
        <title>The complete genome of the methanogenic archaea of the candidate phylum Verstraetearchaeota, obtained from the metagenome of underground thermal water.</title>
        <authorList>
            <person name="Kadnikov V.V."/>
            <person name="Mardanov A.V."/>
            <person name="Beletsky A.V."/>
            <person name="Karnachuk O.V."/>
            <person name="Ravin N.V."/>
        </authorList>
    </citation>
    <scope>NUCLEOTIDE SEQUENCE [LARGE SCALE GENOMIC DNA]</scope>
    <source>
        <strain evidence="1">Ch88</strain>
    </source>
</reference>
<protein>
    <submittedName>
        <fullName evidence="1">Uncharacterized protein</fullName>
    </submittedName>
</protein>
<evidence type="ECO:0000313" key="1">
    <source>
        <dbReference type="EMBL" id="RWX73804.1"/>
    </source>
</evidence>
<dbReference type="Proteomes" id="UP000288215">
    <property type="component" value="Unassembled WGS sequence"/>
</dbReference>
<accession>A0A444L889</accession>
<organism evidence="1 2">
    <name type="scientific">Methanosuratincola subterraneus</name>
    <dbReference type="NCBI Taxonomy" id="2593994"/>
    <lineage>
        <taxon>Archaea</taxon>
        <taxon>Thermoproteota</taxon>
        <taxon>Methanosuratincolia</taxon>
        <taxon>Candidatus Methanomethylicales</taxon>
        <taxon>Candidatus Methanomethylicaceae</taxon>
        <taxon>Candidatus Methanosuratincola (ex Vanwonterghem et al. 2016)</taxon>
    </lineage>
</organism>
<sequence>MSLERRINFDKVYEYGEKGIIGKEVFTSFFERIPLLEKALRETEEASGLQYPPVFFEPALTIIRYPSSTFSGAVIYAACKLMEYMGELMPCVVFSVPFVILSREDVLRACAAHEFLHYIYITKALSKGNYMDLAGERLDSVEVHQAYDDTHTVPPDEWIRNSELVGLVKRVFSPNINDPELEAAIREKWIDKGLPVKYTTAEEAKLRIPLAEIQRVRLDTKVLQRLSP</sequence>
<proteinExistence type="predicted"/>
<dbReference type="EMBL" id="RXGA01000002">
    <property type="protein sequence ID" value="RWX73804.1"/>
    <property type="molecule type" value="Genomic_DNA"/>
</dbReference>
<name>A0A444L889_METS7</name>